<evidence type="ECO:0000313" key="2">
    <source>
        <dbReference type="EMBL" id="KAK0050579.1"/>
    </source>
</evidence>
<feature type="domain" description="SEA" evidence="1">
    <location>
        <begin position="2"/>
        <end position="110"/>
    </location>
</feature>
<reference evidence="2" key="2">
    <citation type="submission" date="2023-04" db="EMBL/GenBank/DDBJ databases">
        <authorList>
            <person name="Bu L."/>
            <person name="Lu L."/>
            <person name="Laidemitt M.R."/>
            <person name="Zhang S.M."/>
            <person name="Mutuku M."/>
            <person name="Mkoji G."/>
            <person name="Steinauer M."/>
            <person name="Loker E.S."/>
        </authorList>
    </citation>
    <scope>NUCLEOTIDE SEQUENCE</scope>
    <source>
        <strain evidence="2">KasaAsao</strain>
        <tissue evidence="2">Whole Snail</tissue>
    </source>
</reference>
<gene>
    <name evidence="2" type="ORF">Bpfe_019916</name>
</gene>
<evidence type="ECO:0000313" key="3">
    <source>
        <dbReference type="Proteomes" id="UP001233172"/>
    </source>
</evidence>
<sequence>TVEKEMQVTFTFNATGINLTDTASKEYQNLKNETEIYLFQHFKNLTELVSVSVTHLRSGSLVVDFVLILKKEPDINQFIQVVKILLSQTNIDIGGQNVSVHAVKVNGTELSTNSTLCEIRDSIKKCNNSEVCIINGTTTHC</sequence>
<dbReference type="EMBL" id="JASAOG010000112">
    <property type="protein sequence ID" value="KAK0050579.1"/>
    <property type="molecule type" value="Genomic_DNA"/>
</dbReference>
<proteinExistence type="predicted"/>
<feature type="non-terminal residue" evidence="2">
    <location>
        <position position="1"/>
    </location>
</feature>
<dbReference type="Pfam" id="PF01390">
    <property type="entry name" value="SEA"/>
    <property type="match status" value="1"/>
</dbReference>
<protein>
    <submittedName>
        <fullName evidence="2">Mucin-2</fullName>
    </submittedName>
</protein>
<dbReference type="Proteomes" id="UP001233172">
    <property type="component" value="Unassembled WGS sequence"/>
</dbReference>
<dbReference type="PROSITE" id="PS50024">
    <property type="entry name" value="SEA"/>
    <property type="match status" value="1"/>
</dbReference>
<accession>A0AAD8B9Q3</accession>
<evidence type="ECO:0000259" key="1">
    <source>
        <dbReference type="PROSITE" id="PS50024"/>
    </source>
</evidence>
<organism evidence="2 3">
    <name type="scientific">Biomphalaria pfeifferi</name>
    <name type="common">Bloodfluke planorb</name>
    <name type="synonym">Freshwater snail</name>
    <dbReference type="NCBI Taxonomy" id="112525"/>
    <lineage>
        <taxon>Eukaryota</taxon>
        <taxon>Metazoa</taxon>
        <taxon>Spiralia</taxon>
        <taxon>Lophotrochozoa</taxon>
        <taxon>Mollusca</taxon>
        <taxon>Gastropoda</taxon>
        <taxon>Heterobranchia</taxon>
        <taxon>Euthyneura</taxon>
        <taxon>Panpulmonata</taxon>
        <taxon>Hygrophila</taxon>
        <taxon>Lymnaeoidea</taxon>
        <taxon>Planorbidae</taxon>
        <taxon>Biomphalaria</taxon>
    </lineage>
</organism>
<dbReference type="InterPro" id="IPR000082">
    <property type="entry name" value="SEA_dom"/>
</dbReference>
<name>A0AAD8B9Q3_BIOPF</name>
<keyword evidence="3" id="KW-1185">Reference proteome</keyword>
<reference evidence="2" key="1">
    <citation type="journal article" date="2023" name="PLoS Negl. Trop. Dis.">
        <title>A genome sequence for Biomphalaria pfeifferi, the major vector snail for the human-infecting parasite Schistosoma mansoni.</title>
        <authorList>
            <person name="Bu L."/>
            <person name="Lu L."/>
            <person name="Laidemitt M.R."/>
            <person name="Zhang S.M."/>
            <person name="Mutuku M."/>
            <person name="Mkoji G."/>
            <person name="Steinauer M."/>
            <person name="Loker E.S."/>
        </authorList>
    </citation>
    <scope>NUCLEOTIDE SEQUENCE</scope>
    <source>
        <strain evidence="2">KasaAsao</strain>
    </source>
</reference>
<comment type="caution">
    <text evidence="2">The sequence shown here is derived from an EMBL/GenBank/DDBJ whole genome shotgun (WGS) entry which is preliminary data.</text>
</comment>
<feature type="non-terminal residue" evidence="2">
    <location>
        <position position="141"/>
    </location>
</feature>
<dbReference type="AlphaFoldDB" id="A0AAD8B9Q3"/>